<name>A0A7C8IHY5_9PLEO</name>
<protein>
    <submittedName>
        <fullName evidence="2">Sin-like protein conserved region-domain-containing protein</fullName>
    </submittedName>
</protein>
<feature type="compositionally biased region" description="Basic and acidic residues" evidence="1">
    <location>
        <begin position="236"/>
        <end position="252"/>
    </location>
</feature>
<dbReference type="EMBL" id="JAADJZ010000007">
    <property type="protein sequence ID" value="KAF2873367.1"/>
    <property type="molecule type" value="Genomic_DNA"/>
</dbReference>
<dbReference type="GO" id="GO:0005666">
    <property type="term" value="C:RNA polymerase III complex"/>
    <property type="evidence" value="ECO:0007669"/>
    <property type="project" value="TreeGrafter"/>
</dbReference>
<feature type="region of interest" description="Disordered" evidence="1">
    <location>
        <begin position="235"/>
        <end position="271"/>
    </location>
</feature>
<dbReference type="PANTHER" id="PTHR12069:SF0">
    <property type="entry name" value="DNA-DIRECTED RNA POLYMERASE III SUBUNIT RPC5"/>
    <property type="match status" value="1"/>
</dbReference>
<dbReference type="AlphaFoldDB" id="A0A7C8IHY5"/>
<dbReference type="Proteomes" id="UP000481861">
    <property type="component" value="Unassembled WGS sequence"/>
</dbReference>
<feature type="compositionally biased region" description="Basic residues" evidence="1">
    <location>
        <begin position="335"/>
        <end position="344"/>
    </location>
</feature>
<evidence type="ECO:0000313" key="3">
    <source>
        <dbReference type="Proteomes" id="UP000481861"/>
    </source>
</evidence>
<feature type="compositionally biased region" description="Acidic residues" evidence="1">
    <location>
        <begin position="360"/>
        <end position="372"/>
    </location>
</feature>
<proteinExistence type="predicted"/>
<dbReference type="PANTHER" id="PTHR12069">
    <property type="entry name" value="DNA-DIRECTED RNA POLYMERASES III 80 KDA POLYPEPTIDE RNA POLYMERASE III SUBUNIT 5"/>
    <property type="match status" value="1"/>
</dbReference>
<dbReference type="Pfam" id="PF04801">
    <property type="entry name" value="RPC5"/>
    <property type="match status" value="2"/>
</dbReference>
<dbReference type="OrthoDB" id="340681at2759"/>
<dbReference type="GO" id="GO:0042797">
    <property type="term" value="P:tRNA transcription by RNA polymerase III"/>
    <property type="evidence" value="ECO:0007669"/>
    <property type="project" value="TreeGrafter"/>
</dbReference>
<evidence type="ECO:0000256" key="1">
    <source>
        <dbReference type="SAM" id="MobiDB-lite"/>
    </source>
</evidence>
<keyword evidence="3" id="KW-1185">Reference proteome</keyword>
<accession>A0A7C8IHY5</accession>
<dbReference type="InterPro" id="IPR006886">
    <property type="entry name" value="RNA_pol_III_Rpc5"/>
</dbReference>
<reference evidence="2 3" key="1">
    <citation type="submission" date="2020-01" db="EMBL/GenBank/DDBJ databases">
        <authorList>
            <consortium name="DOE Joint Genome Institute"/>
            <person name="Haridas S."/>
            <person name="Albert R."/>
            <person name="Binder M."/>
            <person name="Bloem J."/>
            <person name="Labutti K."/>
            <person name="Salamov A."/>
            <person name="Andreopoulos B."/>
            <person name="Baker S.E."/>
            <person name="Barry K."/>
            <person name="Bills G."/>
            <person name="Bluhm B.H."/>
            <person name="Cannon C."/>
            <person name="Castanera R."/>
            <person name="Culley D.E."/>
            <person name="Daum C."/>
            <person name="Ezra D."/>
            <person name="Gonzalez J.B."/>
            <person name="Henrissat B."/>
            <person name="Kuo A."/>
            <person name="Liang C."/>
            <person name="Lipzen A."/>
            <person name="Lutzoni F."/>
            <person name="Magnuson J."/>
            <person name="Mondo S."/>
            <person name="Nolan M."/>
            <person name="Ohm R."/>
            <person name="Pangilinan J."/>
            <person name="Park H.-J.H."/>
            <person name="Ramirez L."/>
            <person name="Alfaro M."/>
            <person name="Sun H."/>
            <person name="Tritt A."/>
            <person name="Yoshinaga Y."/>
            <person name="Zwiers L.-H.L."/>
            <person name="Turgeon B.G."/>
            <person name="Goodwin S.B."/>
            <person name="Spatafora J.W."/>
            <person name="Crous P.W."/>
            <person name="Grigoriev I.V."/>
        </authorList>
    </citation>
    <scope>NUCLEOTIDE SEQUENCE [LARGE SCALE GENOMIC DNA]</scope>
    <source>
        <strain evidence="2 3">CBS 611.86</strain>
    </source>
</reference>
<gene>
    <name evidence="2" type="ORF">BDV95DRAFT_566826</name>
</gene>
<comment type="caution">
    <text evidence="2">The sequence shown here is derived from an EMBL/GenBank/DDBJ whole genome shotgun (WGS) entry which is preliminary data.</text>
</comment>
<feature type="region of interest" description="Disordered" evidence="1">
    <location>
        <begin position="1"/>
        <end position="33"/>
    </location>
</feature>
<organism evidence="2 3">
    <name type="scientific">Massariosphaeria phaeospora</name>
    <dbReference type="NCBI Taxonomy" id="100035"/>
    <lineage>
        <taxon>Eukaryota</taxon>
        <taxon>Fungi</taxon>
        <taxon>Dikarya</taxon>
        <taxon>Ascomycota</taxon>
        <taxon>Pezizomycotina</taxon>
        <taxon>Dothideomycetes</taxon>
        <taxon>Pleosporomycetidae</taxon>
        <taxon>Pleosporales</taxon>
        <taxon>Pleosporales incertae sedis</taxon>
        <taxon>Massariosphaeria</taxon>
    </lineage>
</organism>
<feature type="region of interest" description="Disordered" evidence="1">
    <location>
        <begin position="327"/>
        <end position="388"/>
    </location>
</feature>
<sequence length="388" mass="42567">METANPTSEADPPAAVDLTSEAGPSTDAAAATNTAEDDDAVVAEYDVFITPQLQQKLYVMQYMNRGPDQPFTKATGSKPEEVRIKESSGFIEIDAPLNIRQNYNRQKGVEWGEAIRKTKGFGQKAYGIAAGFERAMPRLTNRPGASGGVPAAPVNAAADDDNHDEYVANFEDANEKGHVLNTQTYGGQILQHDGKGPTYMVGTFLDNQLHLTHCDGIVQMRTQFHHLDATAQLEAANRRREKESQEGAKPAEPKAFLPTMKKIGDTPPELMQSFLKDSNKEKWSKLGYIDENSDEAYQSYTDRLFLDDTSTAPKLRSTTTNAHVLDVLKPPSRVKSPRSGKKKSSTAANNKDSNPIEISSDSEVDITDDDEPPSAPHPEVMIKAERED</sequence>
<feature type="compositionally biased region" description="Polar residues" evidence="1">
    <location>
        <begin position="345"/>
        <end position="359"/>
    </location>
</feature>
<evidence type="ECO:0000313" key="2">
    <source>
        <dbReference type="EMBL" id="KAF2873367.1"/>
    </source>
</evidence>